<dbReference type="Gene3D" id="2.60.120.10">
    <property type="entry name" value="Jelly Rolls"/>
    <property type="match status" value="3"/>
</dbReference>
<accession>A0A9W7E9J6</accession>
<reference evidence="4" key="1">
    <citation type="submission" date="2022-07" db="EMBL/GenBank/DDBJ databases">
        <title>Genome analysis of Parmales, a sister group of diatoms, reveals the evolutionary specialization of diatoms from phago-mixotrophs to photoautotrophs.</title>
        <authorList>
            <person name="Ban H."/>
            <person name="Sato S."/>
            <person name="Yoshikawa S."/>
            <person name="Kazumasa Y."/>
            <person name="Nakamura Y."/>
            <person name="Ichinomiya M."/>
            <person name="Saitoh K."/>
            <person name="Sato N."/>
            <person name="Blanc-Mathieu R."/>
            <person name="Endo H."/>
            <person name="Kuwata A."/>
            <person name="Ogata H."/>
        </authorList>
    </citation>
    <scope>NUCLEOTIDE SEQUENCE</scope>
</reference>
<feature type="region of interest" description="Disordered" evidence="1">
    <location>
        <begin position="305"/>
        <end position="324"/>
    </location>
</feature>
<dbReference type="CDD" id="cd00038">
    <property type="entry name" value="CAP_ED"/>
    <property type="match status" value="2"/>
</dbReference>
<organism evidence="4 5">
    <name type="scientific">Triparma retinervis</name>
    <dbReference type="NCBI Taxonomy" id="2557542"/>
    <lineage>
        <taxon>Eukaryota</taxon>
        <taxon>Sar</taxon>
        <taxon>Stramenopiles</taxon>
        <taxon>Ochrophyta</taxon>
        <taxon>Bolidophyceae</taxon>
        <taxon>Parmales</taxon>
        <taxon>Triparmaceae</taxon>
        <taxon>Triparma</taxon>
    </lineage>
</organism>
<dbReference type="EMBL" id="BRXZ01001427">
    <property type="protein sequence ID" value="GMH70907.1"/>
    <property type="molecule type" value="Genomic_DNA"/>
</dbReference>
<sequence>MDAHTGSRPSAPTSCVRRPSLEGISETQSGSSTSGSAQARPHSSSGSSIDSSWNWNQAQTADGRTYYFNEKKQVKWKLSLEEKMKMLQTLELSFRKMEGFMYKRAPRHTDSDKPSIFRLMTPHKSLFKRRYFVLEPSQKTLFYYPDSSKAPLLGTVDLTSVTAVSTNVKDKSDLTQLPTEYVLNVTTLNRVWTFVCNTGEEQAAWNQCMQLMIFQNTQLLQPQYGTTMNLISPHAASTPPPGENKSAIVRSVKGKNSRVSTNESIAAKIAHTLARKTENGPDVDTMFEKDIQKLQKKNKRGSLLSLFGGKGGSENDAREEKGVEGGRRMTRLFKSPTSPFGGDLKRQEELFEDYRAKRGTAFMTGNLPIECSSVCSTHNFSTMAFFQTLTSLGCGADNLEEFLDMNARIDFVKEGDYIAEENSKIKSLHFILSGEFLRQKNIHGDQYGISVLESGAFSGLEEYFTLSLGSYMTSVVAGCHGVVMELGADELASFLSSQGVDTAFPNFYVPFISDLLSCVPLLLDLPPTTLNSIAEEFKAKKFTKKETIFSVRSKAAEFVIVMNGTAKATHSTPSGTQIVGLYSSGDWMNDEAIRHGRNYAVDLTSVSDNVVVLACSITGFEKVLKLGGSELNNNIQRVVSGRLAQSMSKCPLFFGMNALTSKFSEFMHFDEIPAGTIICSQGGKCDGFYIILSGNLEVSVNEVLGMKLRRSVVKDILGINDFFGGSWLLSKSSGALATVRATTHCVLLRTPAESFNELCKVCPLLETRLNKMREEEMKTTAREEDLVAAVRDAVRLGI</sequence>
<dbReference type="PANTHER" id="PTHR11635:SF152">
    <property type="entry name" value="CAMP-DEPENDENT PROTEIN KINASE TYPE I REGULATORY SUBUNIT-RELATED"/>
    <property type="match status" value="1"/>
</dbReference>
<dbReference type="InterPro" id="IPR014710">
    <property type="entry name" value="RmlC-like_jellyroll"/>
</dbReference>
<dbReference type="InterPro" id="IPR000595">
    <property type="entry name" value="cNMP-bd_dom"/>
</dbReference>
<dbReference type="SMART" id="SM00233">
    <property type="entry name" value="PH"/>
    <property type="match status" value="1"/>
</dbReference>
<keyword evidence="5" id="KW-1185">Reference proteome</keyword>
<gene>
    <name evidence="4" type="ORF">TrRE_jg3882</name>
</gene>
<feature type="compositionally biased region" description="Basic and acidic residues" evidence="1">
    <location>
        <begin position="313"/>
        <end position="324"/>
    </location>
</feature>
<protein>
    <submittedName>
        <fullName evidence="4">Uncharacterized protein</fullName>
    </submittedName>
</protein>
<evidence type="ECO:0000313" key="4">
    <source>
        <dbReference type="EMBL" id="GMH70907.1"/>
    </source>
</evidence>
<dbReference type="OrthoDB" id="190175at2759"/>
<dbReference type="PANTHER" id="PTHR11635">
    <property type="entry name" value="CAMP-DEPENDENT PROTEIN KINASE REGULATORY CHAIN"/>
    <property type="match status" value="1"/>
</dbReference>
<dbReference type="Pfam" id="PF00169">
    <property type="entry name" value="PH"/>
    <property type="match status" value="1"/>
</dbReference>
<dbReference type="SMART" id="SM00100">
    <property type="entry name" value="cNMP"/>
    <property type="match status" value="2"/>
</dbReference>
<dbReference type="PROSITE" id="PS50042">
    <property type="entry name" value="CNMP_BINDING_3"/>
    <property type="match status" value="2"/>
</dbReference>
<dbReference type="Proteomes" id="UP001165082">
    <property type="component" value="Unassembled WGS sequence"/>
</dbReference>
<evidence type="ECO:0000313" key="5">
    <source>
        <dbReference type="Proteomes" id="UP001165082"/>
    </source>
</evidence>
<dbReference type="GO" id="GO:0034236">
    <property type="term" value="F:protein kinase A catalytic subunit binding"/>
    <property type="evidence" value="ECO:0007669"/>
    <property type="project" value="TreeGrafter"/>
</dbReference>
<proteinExistence type="predicted"/>
<dbReference type="PROSITE" id="PS50003">
    <property type="entry name" value="PH_DOMAIN"/>
    <property type="match status" value="1"/>
</dbReference>
<dbReference type="InterPro" id="IPR011993">
    <property type="entry name" value="PH-like_dom_sf"/>
</dbReference>
<dbReference type="SUPFAM" id="SSF50729">
    <property type="entry name" value="PH domain-like"/>
    <property type="match status" value="1"/>
</dbReference>
<dbReference type="GO" id="GO:0004862">
    <property type="term" value="F:cAMP-dependent protein kinase inhibitor activity"/>
    <property type="evidence" value="ECO:0007669"/>
    <property type="project" value="TreeGrafter"/>
</dbReference>
<dbReference type="AlphaFoldDB" id="A0A9W7E9J6"/>
<dbReference type="GO" id="GO:0005952">
    <property type="term" value="C:cAMP-dependent protein kinase complex"/>
    <property type="evidence" value="ECO:0007669"/>
    <property type="project" value="InterPro"/>
</dbReference>
<dbReference type="InterPro" id="IPR001849">
    <property type="entry name" value="PH_domain"/>
</dbReference>
<name>A0A9W7E9J6_9STRA</name>
<evidence type="ECO:0000256" key="1">
    <source>
        <dbReference type="SAM" id="MobiDB-lite"/>
    </source>
</evidence>
<dbReference type="Pfam" id="PF00027">
    <property type="entry name" value="cNMP_binding"/>
    <property type="match status" value="2"/>
</dbReference>
<dbReference type="Gene3D" id="2.30.29.30">
    <property type="entry name" value="Pleckstrin-homology domain (PH domain)/Phosphotyrosine-binding domain (PTB)"/>
    <property type="match status" value="1"/>
</dbReference>
<dbReference type="GO" id="GO:0005829">
    <property type="term" value="C:cytosol"/>
    <property type="evidence" value="ECO:0007669"/>
    <property type="project" value="TreeGrafter"/>
</dbReference>
<feature type="domain" description="Cyclic nucleotide-binding" evidence="3">
    <location>
        <begin position="668"/>
        <end position="758"/>
    </location>
</feature>
<evidence type="ECO:0000259" key="2">
    <source>
        <dbReference type="PROSITE" id="PS50003"/>
    </source>
</evidence>
<feature type="compositionally biased region" description="Low complexity" evidence="1">
    <location>
        <begin position="27"/>
        <end position="52"/>
    </location>
</feature>
<feature type="domain" description="Cyclic nucleotide-binding" evidence="3">
    <location>
        <begin position="521"/>
        <end position="624"/>
    </location>
</feature>
<dbReference type="GO" id="GO:0030552">
    <property type="term" value="F:cAMP binding"/>
    <property type="evidence" value="ECO:0007669"/>
    <property type="project" value="TreeGrafter"/>
</dbReference>
<feature type="domain" description="PH" evidence="2">
    <location>
        <begin position="94"/>
        <end position="214"/>
    </location>
</feature>
<dbReference type="SUPFAM" id="SSF51206">
    <property type="entry name" value="cAMP-binding domain-like"/>
    <property type="match status" value="3"/>
</dbReference>
<dbReference type="InterPro" id="IPR050503">
    <property type="entry name" value="cAMP-dep_PK_reg_su-like"/>
</dbReference>
<feature type="region of interest" description="Disordered" evidence="1">
    <location>
        <begin position="1"/>
        <end position="54"/>
    </location>
</feature>
<dbReference type="InterPro" id="IPR018490">
    <property type="entry name" value="cNMP-bd_dom_sf"/>
</dbReference>
<evidence type="ECO:0000259" key="3">
    <source>
        <dbReference type="PROSITE" id="PS50042"/>
    </source>
</evidence>
<comment type="caution">
    <text evidence="4">The sequence shown here is derived from an EMBL/GenBank/DDBJ whole genome shotgun (WGS) entry which is preliminary data.</text>
</comment>